<evidence type="ECO:0000313" key="4">
    <source>
        <dbReference type="Proteomes" id="UP000607197"/>
    </source>
</evidence>
<gene>
    <name evidence="3" type="ORF">GCM10009039_18470</name>
</gene>
<feature type="domain" description="HVO-A0261-like N-terminal" evidence="2">
    <location>
        <begin position="13"/>
        <end position="86"/>
    </location>
</feature>
<dbReference type="InterPro" id="IPR036390">
    <property type="entry name" value="WH_DNA-bd_sf"/>
</dbReference>
<dbReference type="InterPro" id="IPR057527">
    <property type="entry name" value="HVO_A0261-like_N"/>
</dbReference>
<dbReference type="InterPro" id="IPR013561">
    <property type="entry name" value="FilR1_middle_dom"/>
</dbReference>
<dbReference type="AlphaFoldDB" id="A0A830FIX1"/>
<comment type="caution">
    <text evidence="3">The sequence shown here is derived from an EMBL/GenBank/DDBJ whole genome shotgun (WGS) entry which is preliminary data.</text>
</comment>
<reference evidence="3" key="1">
    <citation type="journal article" date="2014" name="Int. J. Syst. Evol. Microbiol.">
        <title>Complete genome sequence of Corynebacterium casei LMG S-19264T (=DSM 44701T), isolated from a smear-ripened cheese.</title>
        <authorList>
            <consortium name="US DOE Joint Genome Institute (JGI-PGF)"/>
            <person name="Walter F."/>
            <person name="Albersmeier A."/>
            <person name="Kalinowski J."/>
            <person name="Ruckert C."/>
        </authorList>
    </citation>
    <scope>NUCLEOTIDE SEQUENCE</scope>
    <source>
        <strain evidence="3">JCM 19596</strain>
    </source>
</reference>
<accession>A0A830FIX1</accession>
<sequence>MTGGTVDELVRLVSQRRPLLDELRAGETTKADLVASLDASRSTIDRAVRELESVDVVTRRHGRVQLTLAGRLVLDAYHGLRDAVDGVERANGLLTHLPADAPFDPEFFAGANVVNADETSPYRPVTTMEEIIREADTVRSYATTVVPGLIDAFTDGIFDGRLDVEMVVTDAVLDTLVAEHSDALRATLDSGRLTLLSREQCVPYGFFIACCPGDDRVGVVTAGDHGYVAAVENDHPDAVSWLDGLFESVRAGATPVDAAP</sequence>
<organism evidence="3 4">
    <name type="scientific">Halocalculus aciditolerans</name>
    <dbReference type="NCBI Taxonomy" id="1383812"/>
    <lineage>
        <taxon>Archaea</taxon>
        <taxon>Methanobacteriati</taxon>
        <taxon>Methanobacteriota</taxon>
        <taxon>Stenosarchaea group</taxon>
        <taxon>Halobacteria</taxon>
        <taxon>Halobacteriales</taxon>
        <taxon>Halobacteriaceae</taxon>
        <taxon>Halocalculus</taxon>
    </lineage>
</organism>
<proteinExistence type="predicted"/>
<dbReference type="InterPro" id="IPR036388">
    <property type="entry name" value="WH-like_DNA-bd_sf"/>
</dbReference>
<keyword evidence="4" id="KW-1185">Reference proteome</keyword>
<reference evidence="3" key="2">
    <citation type="submission" date="2020-09" db="EMBL/GenBank/DDBJ databases">
        <authorList>
            <person name="Sun Q."/>
            <person name="Ohkuma M."/>
        </authorList>
    </citation>
    <scope>NUCLEOTIDE SEQUENCE</scope>
    <source>
        <strain evidence="3">JCM 19596</strain>
    </source>
</reference>
<evidence type="ECO:0000313" key="3">
    <source>
        <dbReference type="EMBL" id="GGL60503.1"/>
    </source>
</evidence>
<dbReference type="Pfam" id="PF25213">
    <property type="entry name" value="HVO_A0261_N"/>
    <property type="match status" value="1"/>
</dbReference>
<dbReference type="EMBL" id="BMPG01000002">
    <property type="protein sequence ID" value="GGL60503.1"/>
    <property type="molecule type" value="Genomic_DNA"/>
</dbReference>
<evidence type="ECO:0000259" key="1">
    <source>
        <dbReference type="Pfam" id="PF08350"/>
    </source>
</evidence>
<feature type="domain" description="Methanogenesis regulatory protein FilR1 middle" evidence="1">
    <location>
        <begin position="121"/>
        <end position="251"/>
    </location>
</feature>
<protein>
    <submittedName>
        <fullName evidence="3">Uncharacterized protein</fullName>
    </submittedName>
</protein>
<dbReference type="OrthoDB" id="11410at2157"/>
<dbReference type="Proteomes" id="UP000607197">
    <property type="component" value="Unassembled WGS sequence"/>
</dbReference>
<dbReference type="Pfam" id="PF08350">
    <property type="entry name" value="FilR1_middle"/>
    <property type="match status" value="1"/>
</dbReference>
<name>A0A830FIX1_9EURY</name>
<dbReference type="RefSeq" id="WP_188978201.1">
    <property type="nucleotide sequence ID" value="NZ_BMPG01000002.1"/>
</dbReference>
<evidence type="ECO:0000259" key="2">
    <source>
        <dbReference type="Pfam" id="PF25213"/>
    </source>
</evidence>
<dbReference type="SUPFAM" id="SSF46785">
    <property type="entry name" value="Winged helix' DNA-binding domain"/>
    <property type="match status" value="1"/>
</dbReference>
<dbReference type="Gene3D" id="1.10.10.10">
    <property type="entry name" value="Winged helix-like DNA-binding domain superfamily/Winged helix DNA-binding domain"/>
    <property type="match status" value="1"/>
</dbReference>